<dbReference type="HAMAP" id="MF_00061">
    <property type="entry name" value="IspE"/>
    <property type="match status" value="1"/>
</dbReference>
<evidence type="ECO:0000256" key="7">
    <source>
        <dbReference type="ARBA" id="ARBA00022840"/>
    </source>
</evidence>
<comment type="function">
    <text evidence="10">Catalyzes the phosphorylation of the position 2 hydroxy group of 4-diphosphocytidyl-2C-methyl-D-erythritol.</text>
</comment>
<feature type="active site" evidence="10">
    <location>
        <position position="138"/>
    </location>
</feature>
<protein>
    <recommendedName>
        <fullName evidence="3 10">4-diphosphocytidyl-2-C-methyl-D-erythritol kinase</fullName>
        <shortName evidence="10">CMK</shortName>
        <ecNumber evidence="2 10">2.7.1.148</ecNumber>
    </recommendedName>
    <alternativeName>
        <fullName evidence="9 10">4-(cytidine-5'-diphospho)-2-C-methyl-D-erythritol kinase</fullName>
    </alternativeName>
</protein>
<evidence type="ECO:0000256" key="9">
    <source>
        <dbReference type="ARBA" id="ARBA00032554"/>
    </source>
</evidence>
<keyword evidence="5 10" id="KW-0547">Nucleotide-binding</keyword>
<evidence type="ECO:0000256" key="3">
    <source>
        <dbReference type="ARBA" id="ARBA00017473"/>
    </source>
</evidence>
<feature type="domain" description="GHMP kinase N-terminal" evidence="11">
    <location>
        <begin position="67"/>
        <end position="140"/>
    </location>
</feature>
<dbReference type="PANTHER" id="PTHR43527">
    <property type="entry name" value="4-DIPHOSPHOCYTIDYL-2-C-METHYL-D-ERYTHRITOL KINASE, CHLOROPLASTIC"/>
    <property type="match status" value="1"/>
</dbReference>
<dbReference type="InterPro" id="IPR014721">
    <property type="entry name" value="Ribsml_uS5_D2-typ_fold_subgr"/>
</dbReference>
<dbReference type="Gene3D" id="3.30.70.890">
    <property type="entry name" value="GHMP kinase, C-terminal domain"/>
    <property type="match status" value="1"/>
</dbReference>
<proteinExistence type="inferred from homology"/>
<dbReference type="SUPFAM" id="SSF55060">
    <property type="entry name" value="GHMP Kinase, C-terminal domain"/>
    <property type="match status" value="1"/>
</dbReference>
<dbReference type="InterPro" id="IPR036554">
    <property type="entry name" value="GHMP_kinase_C_sf"/>
</dbReference>
<dbReference type="InterPro" id="IPR013750">
    <property type="entry name" value="GHMP_kinase_C_dom"/>
</dbReference>
<dbReference type="Pfam" id="PF00288">
    <property type="entry name" value="GHMP_kinases_N"/>
    <property type="match status" value="1"/>
</dbReference>
<dbReference type="InterPro" id="IPR004424">
    <property type="entry name" value="IspE"/>
</dbReference>
<dbReference type="EMBL" id="LANA01000001">
    <property type="protein sequence ID" value="NMN67537.1"/>
    <property type="molecule type" value="Genomic_DNA"/>
</dbReference>
<dbReference type="PIRSF" id="PIRSF010376">
    <property type="entry name" value="IspE"/>
    <property type="match status" value="1"/>
</dbReference>
<dbReference type="RefSeq" id="WP_169036026.1">
    <property type="nucleotide sequence ID" value="NZ_LANA01000001.1"/>
</dbReference>
<keyword evidence="14" id="KW-1185">Reference proteome</keyword>
<comment type="similarity">
    <text evidence="1 10">Belongs to the GHMP kinase family. IspE subfamily.</text>
</comment>
<comment type="pathway">
    <text evidence="10">Isoprenoid biosynthesis; isopentenyl diphosphate biosynthesis via DXP pathway; isopentenyl diphosphate from 1-deoxy-D-xylulose 5-phosphate: step 3/6.</text>
</comment>
<comment type="caution">
    <text evidence="13">The sequence shown here is derived from an EMBL/GenBank/DDBJ whole genome shotgun (WGS) entry which is preliminary data.</text>
</comment>
<comment type="caution">
    <text evidence="10">Lacks conserved residue(s) required for the propagation of feature annotation.</text>
</comment>
<dbReference type="Pfam" id="PF08544">
    <property type="entry name" value="GHMP_kinases_C"/>
    <property type="match status" value="1"/>
</dbReference>
<dbReference type="EC" id="2.7.1.148" evidence="2 10"/>
<keyword evidence="4 10" id="KW-0808">Transferase</keyword>
<evidence type="ECO:0000256" key="8">
    <source>
        <dbReference type="ARBA" id="ARBA00023229"/>
    </source>
</evidence>
<dbReference type="NCBIfam" id="TIGR00154">
    <property type="entry name" value="ispE"/>
    <property type="match status" value="1"/>
</dbReference>
<dbReference type="Gene3D" id="3.30.230.10">
    <property type="match status" value="1"/>
</dbReference>
<evidence type="ECO:0000256" key="2">
    <source>
        <dbReference type="ARBA" id="ARBA00012052"/>
    </source>
</evidence>
<evidence type="ECO:0000259" key="11">
    <source>
        <dbReference type="Pfam" id="PF00288"/>
    </source>
</evidence>
<evidence type="ECO:0000256" key="4">
    <source>
        <dbReference type="ARBA" id="ARBA00022679"/>
    </source>
</evidence>
<evidence type="ECO:0000256" key="1">
    <source>
        <dbReference type="ARBA" id="ARBA00009684"/>
    </source>
</evidence>
<evidence type="ECO:0000313" key="13">
    <source>
        <dbReference type="EMBL" id="NMN67537.1"/>
    </source>
</evidence>
<evidence type="ECO:0000256" key="6">
    <source>
        <dbReference type="ARBA" id="ARBA00022777"/>
    </source>
</evidence>
<dbReference type="PANTHER" id="PTHR43527:SF2">
    <property type="entry name" value="4-DIPHOSPHOCYTIDYL-2-C-METHYL-D-ERYTHRITOL KINASE, CHLOROPLASTIC"/>
    <property type="match status" value="1"/>
</dbReference>
<gene>
    <name evidence="10" type="primary">ispE</name>
    <name evidence="13" type="ORF">VP91_00006800</name>
</gene>
<evidence type="ECO:0000313" key="14">
    <source>
        <dbReference type="Proteomes" id="UP001166004"/>
    </source>
</evidence>
<evidence type="ECO:0000256" key="5">
    <source>
        <dbReference type="ARBA" id="ARBA00022741"/>
    </source>
</evidence>
<dbReference type="GO" id="GO:0016301">
    <property type="term" value="F:kinase activity"/>
    <property type="evidence" value="ECO:0007669"/>
    <property type="project" value="UniProtKB-KW"/>
</dbReference>
<dbReference type="SUPFAM" id="SSF54211">
    <property type="entry name" value="Ribosomal protein S5 domain 2-like"/>
    <property type="match status" value="1"/>
</dbReference>
<dbReference type="InterPro" id="IPR020568">
    <property type="entry name" value="Ribosomal_Su5_D2-typ_SF"/>
</dbReference>
<dbReference type="InterPro" id="IPR006204">
    <property type="entry name" value="GHMP_kinase_N_dom"/>
</dbReference>
<dbReference type="Proteomes" id="UP001166004">
    <property type="component" value="Unassembled WGS sequence"/>
</dbReference>
<keyword evidence="7 10" id="KW-0067">ATP-binding</keyword>
<feature type="domain" description="GHMP kinase C-terminal" evidence="12">
    <location>
        <begin position="210"/>
        <end position="270"/>
    </location>
</feature>
<feature type="active site" evidence="10">
    <location>
        <position position="11"/>
    </location>
</feature>
<sequence>MNSFKLKSYAKINLALNVTGKKSKLHNIESLISFINLHDSIMLRESKTKQHKIIFFGKFSKNISKINTISKLLKILDDKKLLNNKKFEIRVIKNIPQKAGMGGGSMNAASLLNFFIEKKMIKLKKNELKKISNEVGSDVILGINPSSTILLSNGDIKKYKNKIKFHILVTKPNFGCSTKYIYSKVNSFSKPQFNPPKQKLFDAKYLKCLDNDLEKVALNKYPELKKIKSYLSGLSNALFVRMSGSGSSIVAYFHSKKACKKAFSQYKRKFNSHWCIESKTI</sequence>
<name>A0ABX1T0A4_PELUQ</name>
<accession>A0ABX1T0A4</accession>
<evidence type="ECO:0000259" key="12">
    <source>
        <dbReference type="Pfam" id="PF08544"/>
    </source>
</evidence>
<organism evidence="13 14">
    <name type="scientific">Pelagibacter ubique</name>
    <dbReference type="NCBI Taxonomy" id="198252"/>
    <lineage>
        <taxon>Bacteria</taxon>
        <taxon>Pseudomonadati</taxon>
        <taxon>Pseudomonadota</taxon>
        <taxon>Alphaproteobacteria</taxon>
        <taxon>Candidatus Pelagibacterales</taxon>
        <taxon>Candidatus Pelagibacteraceae</taxon>
        <taxon>Candidatus Pelagibacter</taxon>
    </lineage>
</organism>
<evidence type="ECO:0000256" key="10">
    <source>
        <dbReference type="HAMAP-Rule" id="MF_00061"/>
    </source>
</evidence>
<comment type="catalytic activity">
    <reaction evidence="10">
        <text>4-CDP-2-C-methyl-D-erythritol + ATP = 4-CDP-2-C-methyl-D-erythritol 2-phosphate + ADP + H(+)</text>
        <dbReference type="Rhea" id="RHEA:18437"/>
        <dbReference type="ChEBI" id="CHEBI:15378"/>
        <dbReference type="ChEBI" id="CHEBI:30616"/>
        <dbReference type="ChEBI" id="CHEBI:57823"/>
        <dbReference type="ChEBI" id="CHEBI:57919"/>
        <dbReference type="ChEBI" id="CHEBI:456216"/>
        <dbReference type="EC" id="2.7.1.148"/>
    </reaction>
</comment>
<keyword evidence="8 10" id="KW-0414">Isoprene biosynthesis</keyword>
<keyword evidence="6 10" id="KW-0418">Kinase</keyword>
<reference evidence="13 14" key="1">
    <citation type="submission" date="2019-07" db="EMBL/GenBank/DDBJ databases">
        <title>SAR11 Genome Evolution.</title>
        <authorList>
            <person name="Giovannoni S."/>
        </authorList>
    </citation>
    <scope>NUCLEOTIDE SEQUENCE [LARGE SCALE GENOMIC DNA]</scope>
    <source>
        <strain evidence="13 14">HTCC9565</strain>
    </source>
</reference>